<dbReference type="GeneID" id="5969611"/>
<evidence type="ECO:0000313" key="1">
    <source>
        <dbReference type="EMBL" id="EAT90355.1"/>
    </source>
</evidence>
<reference evidence="2" key="1">
    <citation type="journal article" date="2007" name="Plant Cell">
        <title>Dothideomycete-plant interactions illuminated by genome sequencing and EST analysis of the wheat pathogen Stagonospora nodorum.</title>
        <authorList>
            <person name="Hane J.K."/>
            <person name="Lowe R.G."/>
            <person name="Solomon P.S."/>
            <person name="Tan K.C."/>
            <person name="Schoch C.L."/>
            <person name="Spatafora J.W."/>
            <person name="Crous P.W."/>
            <person name="Kodira C."/>
            <person name="Birren B.W."/>
            <person name="Galagan J.E."/>
            <person name="Torriani S.F."/>
            <person name="McDonald B.A."/>
            <person name="Oliver R.P."/>
        </authorList>
    </citation>
    <scope>NUCLEOTIDE SEQUENCE [LARGE SCALE GENOMIC DNA]</scope>
    <source>
        <strain evidence="2">SN15 / ATCC MYA-4574 / FGSC 10173</strain>
    </source>
</reference>
<proteinExistence type="predicted"/>
<gene>
    <name evidence="1" type="ORF">SNOG_02143</name>
</gene>
<sequence length="67" mass="7378">MSASTDSRRSAGQRLEWVGLPAARSGLDKIMFVKINTKPCNSQRACTEAAHGETKRELIFTVSVVLR</sequence>
<dbReference type="EMBL" id="CH445327">
    <property type="protein sequence ID" value="EAT90355.1"/>
    <property type="molecule type" value="Genomic_DNA"/>
</dbReference>
<protein>
    <submittedName>
        <fullName evidence="1">Uncharacterized protein</fullName>
    </submittedName>
</protein>
<name>Q0V1H1_PHANO</name>
<dbReference type="AlphaFoldDB" id="Q0V1H1"/>
<evidence type="ECO:0000313" key="2">
    <source>
        <dbReference type="Proteomes" id="UP000001055"/>
    </source>
</evidence>
<organism evidence="1 2">
    <name type="scientific">Phaeosphaeria nodorum (strain SN15 / ATCC MYA-4574 / FGSC 10173)</name>
    <name type="common">Glume blotch fungus</name>
    <name type="synonym">Parastagonospora nodorum</name>
    <dbReference type="NCBI Taxonomy" id="321614"/>
    <lineage>
        <taxon>Eukaryota</taxon>
        <taxon>Fungi</taxon>
        <taxon>Dikarya</taxon>
        <taxon>Ascomycota</taxon>
        <taxon>Pezizomycotina</taxon>
        <taxon>Dothideomycetes</taxon>
        <taxon>Pleosporomycetidae</taxon>
        <taxon>Pleosporales</taxon>
        <taxon>Pleosporineae</taxon>
        <taxon>Phaeosphaeriaceae</taxon>
        <taxon>Parastagonospora</taxon>
    </lineage>
</organism>
<dbReference type="Proteomes" id="UP000001055">
    <property type="component" value="Unassembled WGS sequence"/>
</dbReference>
<dbReference type="KEGG" id="pno:SNOG_02143"/>
<accession>Q0V1H1</accession>
<dbReference type="RefSeq" id="XP_001792761.1">
    <property type="nucleotide sequence ID" value="XM_001792709.1"/>
</dbReference>
<dbReference type="InParanoid" id="Q0V1H1"/>